<accession>A0ACB7FFI1</accession>
<sequence>MFSCGEDSQRGFRLRDGSLIEGGGDGGDGGDGGVRYADLGYEISDLSAGRSVLAFVKTNGNSFIIRTNRREDGTGVRGKQNSVKSKEKIQAVSCADDTVTLLSERGSVLYVDAHTYTPQLLKVFCNKPVTHVSCGSRHSVVLTKDGQVFTWGQNSRGQLGLETSGLDVKTPQHVRSVSAVPLVQIAAGGEQSFAVSFSGSVFAWGGNDCGQLGLGDRTDRHTPTSVLCLNMKKSVHIACGEKHTAVLTKDGAVFTFGSGQHGQLGHNSFRDELRPRLVAELWGAKVSKIACGRHHTLVLMDSKRLYSFGCDEHGKLGRGEESHPSVPLPVQLPPDTTNGLIIRNIYGGGNCSFATTTSTQNDESNVVNNVTQHSTDMIDRWTSKCDSKSWKKIKQEIRRTFSSASSANKCFLDQRHFQTSPKYSGLNLKRARGAFKKLAERDDVWAEVEAAVLEMLPSLDEKLVGVEALRIFLLLNELLHAIQRHKQQQNTELAVAVAAAVQRLSDESLHVIGDWWCSLPPSIMVKHVKMWKQVLSEILSSEPGHCNPRVQNLLVVLQYMYKPLILRDYQFVMDLKSKKTAFDFLAERTQRNHQVVRPWPYESASSDYYFELRLRRTSLLEDAFTQLATAHHSDFKKILVVYLDEDPKVTAVYKRDFFHHLFPEMVSPESGMFLFSDSVTLPWFPSKATQEDETKFFLFGVLCGLALYNRCIIYLPFPLALFKKLLDVEPTLEDLKEFTSVGKTLQDIMSYEDSVLEDLCMSFSINWDGADVTLDSQNPEKPVTGQNKKEFVDAYMNHILNTSIEGVFREFKRGFFEVCDQKVVKLFRPEELQGVMVGKEVYDWAKLKQNTVYECFYIGQRTIQMFWEVFDDLTEEQKKDFLLFLTGFRTVPILGMDQIKMRVQDAQILSGTHDQHRPESLTCHSILYLPVYSTKEIMRDRLTEALIADREFRMNG</sequence>
<dbReference type="Proteomes" id="UP000805704">
    <property type="component" value="Chromosome 12"/>
</dbReference>
<proteinExistence type="predicted"/>
<gene>
    <name evidence="1" type="primary">HERC5</name>
    <name evidence="1" type="ORF">GBF38_020910</name>
</gene>
<organism evidence="1 2">
    <name type="scientific">Nibea albiflora</name>
    <name type="common">Yellow drum</name>
    <name type="synonym">Corvina albiflora</name>
    <dbReference type="NCBI Taxonomy" id="240163"/>
    <lineage>
        <taxon>Eukaryota</taxon>
        <taxon>Metazoa</taxon>
        <taxon>Chordata</taxon>
        <taxon>Craniata</taxon>
        <taxon>Vertebrata</taxon>
        <taxon>Euteleostomi</taxon>
        <taxon>Actinopterygii</taxon>
        <taxon>Neopterygii</taxon>
        <taxon>Teleostei</taxon>
        <taxon>Neoteleostei</taxon>
        <taxon>Acanthomorphata</taxon>
        <taxon>Eupercaria</taxon>
        <taxon>Sciaenidae</taxon>
        <taxon>Nibea</taxon>
    </lineage>
</organism>
<name>A0ACB7FFI1_NIBAL</name>
<protein>
    <submittedName>
        <fullName evidence="1">E3 ISG15--protein ligase HERC5</fullName>
    </submittedName>
</protein>
<keyword evidence="1" id="KW-0436">Ligase</keyword>
<reference evidence="1" key="1">
    <citation type="submission" date="2020-04" db="EMBL/GenBank/DDBJ databases">
        <title>A chromosome-scale assembly and high-density genetic map of the yellow drum (Nibea albiflora) genome.</title>
        <authorList>
            <person name="Xu D."/>
            <person name="Zhang W."/>
            <person name="Chen R."/>
            <person name="Tan P."/>
            <person name="Wang L."/>
            <person name="Song H."/>
            <person name="Tian L."/>
            <person name="Zhu Q."/>
            <person name="Wang B."/>
        </authorList>
    </citation>
    <scope>NUCLEOTIDE SEQUENCE</scope>
    <source>
        <strain evidence="1">ZJHYS-2018</strain>
    </source>
</reference>
<dbReference type="EMBL" id="CM024800">
    <property type="protein sequence ID" value="KAG8012939.1"/>
    <property type="molecule type" value="Genomic_DNA"/>
</dbReference>
<evidence type="ECO:0000313" key="2">
    <source>
        <dbReference type="Proteomes" id="UP000805704"/>
    </source>
</evidence>
<evidence type="ECO:0000313" key="1">
    <source>
        <dbReference type="EMBL" id="KAG8012939.1"/>
    </source>
</evidence>
<comment type="caution">
    <text evidence="1">The sequence shown here is derived from an EMBL/GenBank/DDBJ whole genome shotgun (WGS) entry which is preliminary data.</text>
</comment>
<keyword evidence="2" id="KW-1185">Reference proteome</keyword>